<evidence type="ECO:0000313" key="1">
    <source>
        <dbReference type="EMBL" id="RDX62502.1"/>
    </source>
</evidence>
<accession>A0A371E8Z1</accession>
<feature type="non-terminal residue" evidence="1">
    <location>
        <position position="1"/>
    </location>
</feature>
<dbReference type="EMBL" id="QJKJ01015455">
    <property type="protein sequence ID" value="RDX62502.1"/>
    <property type="molecule type" value="Genomic_DNA"/>
</dbReference>
<organism evidence="1 2">
    <name type="scientific">Mucuna pruriens</name>
    <name type="common">Velvet bean</name>
    <name type="synonym">Dolichos pruriens</name>
    <dbReference type="NCBI Taxonomy" id="157652"/>
    <lineage>
        <taxon>Eukaryota</taxon>
        <taxon>Viridiplantae</taxon>
        <taxon>Streptophyta</taxon>
        <taxon>Embryophyta</taxon>
        <taxon>Tracheophyta</taxon>
        <taxon>Spermatophyta</taxon>
        <taxon>Magnoliopsida</taxon>
        <taxon>eudicotyledons</taxon>
        <taxon>Gunneridae</taxon>
        <taxon>Pentapetalae</taxon>
        <taxon>rosids</taxon>
        <taxon>fabids</taxon>
        <taxon>Fabales</taxon>
        <taxon>Fabaceae</taxon>
        <taxon>Papilionoideae</taxon>
        <taxon>50 kb inversion clade</taxon>
        <taxon>NPAAA clade</taxon>
        <taxon>indigoferoid/millettioid clade</taxon>
        <taxon>Phaseoleae</taxon>
        <taxon>Mucuna</taxon>
    </lineage>
</organism>
<dbReference type="Proteomes" id="UP000257109">
    <property type="component" value="Unassembled WGS sequence"/>
</dbReference>
<sequence length="93" mass="10418">MKLAGELGEHILMAKNNSKLVTNQTWMGPLLEYLRKNIIPKDLEAAKRSYIGGRALASKNAKTFIRLHQSHYTLLCHHGPFTSEVLTSSALSR</sequence>
<protein>
    <submittedName>
        <fullName evidence="1">Uncharacterized protein</fullName>
    </submittedName>
</protein>
<gene>
    <name evidence="1" type="ORF">CR513_59161</name>
</gene>
<evidence type="ECO:0000313" key="2">
    <source>
        <dbReference type="Proteomes" id="UP000257109"/>
    </source>
</evidence>
<dbReference type="AlphaFoldDB" id="A0A371E8Z1"/>
<keyword evidence="2" id="KW-1185">Reference proteome</keyword>
<comment type="caution">
    <text evidence="1">The sequence shown here is derived from an EMBL/GenBank/DDBJ whole genome shotgun (WGS) entry which is preliminary data.</text>
</comment>
<reference evidence="1" key="1">
    <citation type="submission" date="2018-05" db="EMBL/GenBank/DDBJ databases">
        <title>Draft genome of Mucuna pruriens seed.</title>
        <authorList>
            <person name="Nnadi N.E."/>
            <person name="Vos R."/>
            <person name="Hasami M.H."/>
            <person name="Devisetty U.K."/>
            <person name="Aguiy J.C."/>
        </authorList>
    </citation>
    <scope>NUCLEOTIDE SEQUENCE [LARGE SCALE GENOMIC DNA]</scope>
    <source>
        <strain evidence="1">JCA_2017</strain>
    </source>
</reference>
<name>A0A371E8Z1_MUCPR</name>
<proteinExistence type="predicted"/>